<evidence type="ECO:0000313" key="2">
    <source>
        <dbReference type="EMBL" id="KPQ11125.1"/>
    </source>
</evidence>
<gene>
    <name evidence="3" type="ORF">GA0071312_0113</name>
    <name evidence="2" type="ORF">HLUCCO17_08275</name>
</gene>
<dbReference type="InterPro" id="IPR013589">
    <property type="entry name" value="Bac_transglu_N"/>
</dbReference>
<dbReference type="EMBL" id="FMBM01000001">
    <property type="protein sequence ID" value="SCC78152.1"/>
    <property type="molecule type" value="Genomic_DNA"/>
</dbReference>
<reference evidence="2 4" key="1">
    <citation type="submission" date="2015-09" db="EMBL/GenBank/DDBJ databases">
        <title>Identification and resolution of microdiversity through metagenomic sequencing of parallel consortia.</title>
        <authorList>
            <person name="Nelson W.C."/>
            <person name="Romine M.F."/>
            <person name="Lindemann S.R."/>
        </authorList>
    </citation>
    <scope>NUCLEOTIDE SEQUENCE [LARGE SCALE GENOMIC DNA]</scope>
    <source>
        <strain evidence="2">HL-109</strain>
    </source>
</reference>
<dbReference type="AlphaFoldDB" id="A0A0P7YAP9"/>
<dbReference type="PANTHER" id="PTHR33490">
    <property type="entry name" value="BLR5614 PROTEIN-RELATED"/>
    <property type="match status" value="1"/>
</dbReference>
<evidence type="ECO:0000259" key="1">
    <source>
        <dbReference type="SMART" id="SM00460"/>
    </source>
</evidence>
<dbReference type="Pfam" id="PF01841">
    <property type="entry name" value="Transglut_core"/>
    <property type="match status" value="1"/>
</dbReference>
<evidence type="ECO:0000313" key="3">
    <source>
        <dbReference type="EMBL" id="SCC78152.1"/>
    </source>
</evidence>
<dbReference type="SUPFAM" id="SSF54001">
    <property type="entry name" value="Cysteine proteinases"/>
    <property type="match status" value="1"/>
</dbReference>
<dbReference type="PANTHER" id="PTHR33490:SF6">
    <property type="entry name" value="SLL1049 PROTEIN"/>
    <property type="match status" value="1"/>
</dbReference>
<dbReference type="EMBL" id="LJSX01000010">
    <property type="protein sequence ID" value="KPQ11125.1"/>
    <property type="molecule type" value="Genomic_DNA"/>
</dbReference>
<evidence type="ECO:0000313" key="5">
    <source>
        <dbReference type="Proteomes" id="UP000182800"/>
    </source>
</evidence>
<dbReference type="STRING" id="1653334.GA0071312_0113"/>
<accession>A0A0P7YAP9</accession>
<evidence type="ECO:0000313" key="4">
    <source>
        <dbReference type="Proteomes" id="UP000050497"/>
    </source>
</evidence>
<dbReference type="InterPro" id="IPR038765">
    <property type="entry name" value="Papain-like_cys_pep_sf"/>
</dbReference>
<dbReference type="Proteomes" id="UP000182800">
    <property type="component" value="Unassembled WGS sequence"/>
</dbReference>
<dbReference type="Pfam" id="PF08379">
    <property type="entry name" value="Bact_transglu_N"/>
    <property type="match status" value="1"/>
</dbReference>
<dbReference type="RefSeq" id="WP_074443189.1">
    <property type="nucleotide sequence ID" value="NZ_FMBM01000001.1"/>
</dbReference>
<dbReference type="InterPro" id="IPR002931">
    <property type="entry name" value="Transglutaminase-like"/>
</dbReference>
<organism evidence="2 4">
    <name type="scientific">Saliniramus fredricksonii</name>
    <dbReference type="NCBI Taxonomy" id="1653334"/>
    <lineage>
        <taxon>Bacteria</taxon>
        <taxon>Pseudomonadati</taxon>
        <taxon>Pseudomonadota</taxon>
        <taxon>Alphaproteobacteria</taxon>
        <taxon>Hyphomicrobiales</taxon>
        <taxon>Salinarimonadaceae</taxon>
        <taxon>Saliniramus</taxon>
    </lineage>
</organism>
<dbReference type="Gene3D" id="3.10.620.30">
    <property type="match status" value="1"/>
</dbReference>
<protein>
    <submittedName>
        <fullName evidence="3">Transglutaminase-like enzyme, putative cysteine protease</fullName>
    </submittedName>
    <submittedName>
        <fullName evidence="2">Transglutaminase-like protein</fullName>
    </submittedName>
</protein>
<name>A0A0P7YAP9_9HYPH</name>
<sequence>MRVRIEHETHYEYDSPIRALIQILRMTPRAHEGQHVRRWRIEPSIDGQLRRSEDALGNIVHHFSAESGAEALTLRVAGEVETFDTNGIVKGAVTRAPDLYFLRDTPLTETDEALRAFAAEVAQYDANDVLGTLHRLMNAINGEVVFDIQPTLVSTTAHEAFAMRKGVCQDLSHIFIGCARFLGIPARYVSGYFVRIDGVTDQDAGHAWAEAKVPGLGWVGFDPANGISTTDAHVRIAIGLDYLGAAPIRGSRWGGGGESMAVKLVVEDADGAAQSQRQSQD</sequence>
<dbReference type="Proteomes" id="UP000050497">
    <property type="component" value="Unassembled WGS sequence"/>
</dbReference>
<comment type="caution">
    <text evidence="2">The sequence shown here is derived from an EMBL/GenBank/DDBJ whole genome shotgun (WGS) entry which is preliminary data.</text>
</comment>
<dbReference type="SMART" id="SM00460">
    <property type="entry name" value="TGc"/>
    <property type="match status" value="1"/>
</dbReference>
<dbReference type="PATRIC" id="fig|1653334.4.peg.2736"/>
<proteinExistence type="predicted"/>
<dbReference type="OrthoDB" id="9804023at2"/>
<feature type="domain" description="Transglutaminase-like" evidence="1">
    <location>
        <begin position="160"/>
        <end position="225"/>
    </location>
</feature>
<keyword evidence="5" id="KW-1185">Reference proteome</keyword>
<reference evidence="3 5" key="2">
    <citation type="submission" date="2016-08" db="EMBL/GenBank/DDBJ databases">
        <authorList>
            <person name="Varghese N."/>
            <person name="Submissions Spin"/>
        </authorList>
    </citation>
    <scope>NUCLEOTIDE SEQUENCE [LARGE SCALE GENOMIC DNA]</scope>
    <source>
        <strain evidence="3 5">HL-109</strain>
    </source>
</reference>